<accession>A0A2I0WNN1</accession>
<evidence type="ECO:0000313" key="1">
    <source>
        <dbReference type="EMBL" id="PKU77270.1"/>
    </source>
</evidence>
<name>A0A2I0WNN1_9ASPA</name>
<dbReference type="EMBL" id="KZ502520">
    <property type="protein sequence ID" value="PKU77270.1"/>
    <property type="molecule type" value="Genomic_DNA"/>
</dbReference>
<reference evidence="1 2" key="2">
    <citation type="journal article" date="2017" name="Nature">
        <title>The Apostasia genome and the evolution of orchids.</title>
        <authorList>
            <person name="Zhang G.Q."/>
            <person name="Liu K.W."/>
            <person name="Li Z."/>
            <person name="Lohaus R."/>
            <person name="Hsiao Y.Y."/>
            <person name="Niu S.C."/>
            <person name="Wang J.Y."/>
            <person name="Lin Y.C."/>
            <person name="Xu Q."/>
            <person name="Chen L.J."/>
            <person name="Yoshida K."/>
            <person name="Fujiwara S."/>
            <person name="Wang Z.W."/>
            <person name="Zhang Y.Q."/>
            <person name="Mitsuda N."/>
            <person name="Wang M."/>
            <person name="Liu G.H."/>
            <person name="Pecoraro L."/>
            <person name="Huang H.X."/>
            <person name="Xiao X.J."/>
            <person name="Lin M."/>
            <person name="Wu X.Y."/>
            <person name="Wu W.L."/>
            <person name="Chen Y.Y."/>
            <person name="Chang S.B."/>
            <person name="Sakamoto S."/>
            <person name="Ohme-Takagi M."/>
            <person name="Yagi M."/>
            <person name="Zeng S.J."/>
            <person name="Shen C.Y."/>
            <person name="Yeh C.M."/>
            <person name="Luo Y.B."/>
            <person name="Tsai W.C."/>
            <person name="Van de Peer Y."/>
            <person name="Liu Z.J."/>
        </authorList>
    </citation>
    <scope>NUCLEOTIDE SEQUENCE [LARGE SCALE GENOMIC DNA]</scope>
    <source>
        <tissue evidence="1">The whole plant</tissue>
    </source>
</reference>
<keyword evidence="2" id="KW-1185">Reference proteome</keyword>
<dbReference type="Proteomes" id="UP000233837">
    <property type="component" value="Unassembled WGS sequence"/>
</dbReference>
<evidence type="ECO:0000313" key="2">
    <source>
        <dbReference type="Proteomes" id="UP000233837"/>
    </source>
</evidence>
<dbReference type="AlphaFoldDB" id="A0A2I0WNN1"/>
<proteinExistence type="predicted"/>
<organism evidence="1 2">
    <name type="scientific">Dendrobium catenatum</name>
    <dbReference type="NCBI Taxonomy" id="906689"/>
    <lineage>
        <taxon>Eukaryota</taxon>
        <taxon>Viridiplantae</taxon>
        <taxon>Streptophyta</taxon>
        <taxon>Embryophyta</taxon>
        <taxon>Tracheophyta</taxon>
        <taxon>Spermatophyta</taxon>
        <taxon>Magnoliopsida</taxon>
        <taxon>Liliopsida</taxon>
        <taxon>Asparagales</taxon>
        <taxon>Orchidaceae</taxon>
        <taxon>Epidendroideae</taxon>
        <taxon>Malaxideae</taxon>
        <taxon>Dendrobiinae</taxon>
        <taxon>Dendrobium</taxon>
    </lineage>
</organism>
<sequence length="63" mass="6840">MKGASAERGPDLGGVLNCSVLARMGGKRRNWGTRPWASTCSVDYVIKEESEREEGEYGFSGAE</sequence>
<reference evidence="1 2" key="1">
    <citation type="journal article" date="2016" name="Sci. Rep.">
        <title>The Dendrobium catenatum Lindl. genome sequence provides insights into polysaccharide synthase, floral development and adaptive evolution.</title>
        <authorList>
            <person name="Zhang G.Q."/>
            <person name="Xu Q."/>
            <person name="Bian C."/>
            <person name="Tsai W.C."/>
            <person name="Yeh C.M."/>
            <person name="Liu K.W."/>
            <person name="Yoshida K."/>
            <person name="Zhang L.S."/>
            <person name="Chang S.B."/>
            <person name="Chen F."/>
            <person name="Shi Y."/>
            <person name="Su Y.Y."/>
            <person name="Zhang Y.Q."/>
            <person name="Chen L.J."/>
            <person name="Yin Y."/>
            <person name="Lin M."/>
            <person name="Huang H."/>
            <person name="Deng H."/>
            <person name="Wang Z.W."/>
            <person name="Zhu S.L."/>
            <person name="Zhao X."/>
            <person name="Deng C."/>
            <person name="Niu S.C."/>
            <person name="Huang J."/>
            <person name="Wang M."/>
            <person name="Liu G.H."/>
            <person name="Yang H.J."/>
            <person name="Xiao X.J."/>
            <person name="Hsiao Y.Y."/>
            <person name="Wu W.L."/>
            <person name="Chen Y.Y."/>
            <person name="Mitsuda N."/>
            <person name="Ohme-Takagi M."/>
            <person name="Luo Y.B."/>
            <person name="Van de Peer Y."/>
            <person name="Liu Z.J."/>
        </authorList>
    </citation>
    <scope>NUCLEOTIDE SEQUENCE [LARGE SCALE GENOMIC DNA]</scope>
    <source>
        <tissue evidence="1">The whole plant</tissue>
    </source>
</reference>
<protein>
    <submittedName>
        <fullName evidence="1">Uncharacterized protein</fullName>
    </submittedName>
</protein>
<gene>
    <name evidence="1" type="ORF">MA16_Dca016551</name>
</gene>